<proteinExistence type="predicted"/>
<feature type="transmembrane region" description="Helical" evidence="1">
    <location>
        <begin position="32"/>
        <end position="48"/>
    </location>
</feature>
<feature type="transmembrane region" description="Helical" evidence="1">
    <location>
        <begin position="182"/>
        <end position="198"/>
    </location>
</feature>
<keyword evidence="2" id="KW-0436">Ligase</keyword>
<gene>
    <name evidence="2" type="ORF">ATCC9714_25321</name>
</gene>
<reference evidence="2 3" key="1">
    <citation type="submission" date="2014-11" db="EMBL/GenBank/DDBJ databases">
        <authorList>
            <person name="Aslett M.A."/>
            <person name="De Silva N."/>
        </authorList>
    </citation>
    <scope>NUCLEOTIDE SEQUENCE [LARGE SCALE GENOMIC DNA]</scope>
    <source>
        <strain evidence="2 3">ATCC9714</strain>
    </source>
</reference>
<dbReference type="Proteomes" id="UP000032811">
    <property type="component" value="Chromosome 1"/>
</dbReference>
<accession>A0ABP1XXB1</accession>
<keyword evidence="3" id="KW-1185">Reference proteome</keyword>
<organism evidence="2 3">
    <name type="scientific">Paraclostridium sordellii</name>
    <name type="common">Clostridium sordellii</name>
    <dbReference type="NCBI Taxonomy" id="1505"/>
    <lineage>
        <taxon>Bacteria</taxon>
        <taxon>Bacillati</taxon>
        <taxon>Bacillota</taxon>
        <taxon>Clostridia</taxon>
        <taxon>Peptostreptococcales</taxon>
        <taxon>Peptostreptococcaceae</taxon>
        <taxon>Paraclostridium</taxon>
    </lineage>
</organism>
<keyword evidence="1" id="KW-0812">Transmembrane</keyword>
<feature type="transmembrane region" description="Helical" evidence="1">
    <location>
        <begin position="228"/>
        <end position="247"/>
    </location>
</feature>
<dbReference type="RefSeq" id="WP_057545507.1">
    <property type="nucleotide sequence ID" value="NZ_CDNJ01000014.1"/>
</dbReference>
<dbReference type="PANTHER" id="PTHR37422:SF13">
    <property type="entry name" value="LIPOPOLYSACCHARIDE BIOSYNTHESIS PROTEIN PA4999-RELATED"/>
    <property type="match status" value="1"/>
</dbReference>
<name>A0ABP1XXB1_PARSO</name>
<feature type="transmembrane region" description="Helical" evidence="1">
    <location>
        <begin position="60"/>
        <end position="78"/>
    </location>
</feature>
<feature type="transmembrane region" description="Helical" evidence="1">
    <location>
        <begin position="150"/>
        <end position="170"/>
    </location>
</feature>
<evidence type="ECO:0000256" key="1">
    <source>
        <dbReference type="SAM" id="Phobius"/>
    </source>
</evidence>
<evidence type="ECO:0000313" key="3">
    <source>
        <dbReference type="Proteomes" id="UP000032811"/>
    </source>
</evidence>
<feature type="transmembrane region" description="Helical" evidence="1">
    <location>
        <begin position="303"/>
        <end position="323"/>
    </location>
</feature>
<dbReference type="PANTHER" id="PTHR37422">
    <property type="entry name" value="TEICHURONIC ACID BIOSYNTHESIS PROTEIN TUAE"/>
    <property type="match status" value="1"/>
</dbReference>
<dbReference type="GO" id="GO:0016874">
    <property type="term" value="F:ligase activity"/>
    <property type="evidence" value="ECO:0007669"/>
    <property type="project" value="UniProtKB-KW"/>
</dbReference>
<keyword evidence="1" id="KW-1133">Transmembrane helix</keyword>
<keyword evidence="1" id="KW-0472">Membrane</keyword>
<evidence type="ECO:0000313" key="2">
    <source>
        <dbReference type="EMBL" id="CEJ74644.1"/>
    </source>
</evidence>
<protein>
    <submittedName>
        <fullName evidence="2">O-antigen ligase like membrane family protein</fullName>
    </submittedName>
</protein>
<feature type="transmembrane region" description="Helical" evidence="1">
    <location>
        <begin position="110"/>
        <end position="130"/>
    </location>
</feature>
<dbReference type="EMBL" id="LN679998">
    <property type="protein sequence ID" value="CEJ74644.1"/>
    <property type="molecule type" value="Genomic_DNA"/>
</dbReference>
<dbReference type="GeneID" id="97538358"/>
<dbReference type="InterPro" id="IPR051533">
    <property type="entry name" value="WaaL-like"/>
</dbReference>
<feature type="transmembrane region" description="Helical" evidence="1">
    <location>
        <begin position="84"/>
        <end position="103"/>
    </location>
</feature>
<sequence>MAKIKKIKLLTFLICSLPMCFQLTSITGNSNLYRIVYVSTVILYFIGRKKILINEKVFKFILVVSIVYFFCPISSFNIETDTVLYYVFTICFIIVSYIGGTILNEDKNKTINYMIISNSIPLLYQIVVNIDQININTVMSVFTGDRINRATFGYSHANFTAMFIVLEILLMYFRIKKVKKSKLMNLLMIFLLGPLLSTGSRSGVYALIVFLISEAFFIFSSKFNKYKNLVYSTLIISLSIFFVLNFGESLVLNSSGRDEILVNNFRVLKDNGYLIFGAGGGSTSNINSIEGIRFSDNWYMTNIINSGIIGLTLMLLFITFIFIRIFKNKINDTIGISFFIMMYVYSLSENMLFVPGVALSWFLWTYVMYAFQTIEVNRLSKICLRGN</sequence>